<organism evidence="25 26">
    <name type="scientific">Patagioenas fasciata monilis</name>
    <dbReference type="NCBI Taxonomy" id="372326"/>
    <lineage>
        <taxon>Eukaryota</taxon>
        <taxon>Metazoa</taxon>
        <taxon>Chordata</taxon>
        <taxon>Craniata</taxon>
        <taxon>Vertebrata</taxon>
        <taxon>Euteleostomi</taxon>
        <taxon>Archelosauria</taxon>
        <taxon>Archosauria</taxon>
        <taxon>Dinosauria</taxon>
        <taxon>Saurischia</taxon>
        <taxon>Theropoda</taxon>
        <taxon>Coelurosauria</taxon>
        <taxon>Aves</taxon>
        <taxon>Neognathae</taxon>
        <taxon>Neoaves</taxon>
        <taxon>Columbimorphae</taxon>
        <taxon>Columbiformes</taxon>
        <taxon>Columbidae</taxon>
        <taxon>Patagioenas</taxon>
    </lineage>
</organism>
<evidence type="ECO:0000256" key="7">
    <source>
        <dbReference type="ARBA" id="ARBA00022692"/>
    </source>
</evidence>
<evidence type="ECO:0000256" key="14">
    <source>
        <dbReference type="ARBA" id="ARBA00023686"/>
    </source>
</evidence>
<comment type="catalytic activity">
    <reaction evidence="17">
        <text>1-(1Z-octadecenyl)-2-(9Z-octadecenoyl)-sn-glycero-3-phosphoethanolamine + L-serine = 1-(1Z-octadecenyl)-2-(9Z-octadecenoyl)-sn-glycero-3-phospho-L-serine + ethanolamine</text>
        <dbReference type="Rhea" id="RHEA:41600"/>
        <dbReference type="ChEBI" id="CHEBI:33384"/>
        <dbReference type="ChEBI" id="CHEBI:57603"/>
        <dbReference type="ChEBI" id="CHEBI:78340"/>
        <dbReference type="ChEBI" id="CHEBI:78341"/>
    </reaction>
    <physiologicalReaction direction="left-to-right" evidence="17">
        <dbReference type="Rhea" id="RHEA:41601"/>
    </physiologicalReaction>
</comment>
<comment type="catalytic activity">
    <reaction evidence="15">
        <text>1-hexadecanoyl-2-(9Z-octadecenoyl)-sn-glycero-3-phosphoethanolamine + L-serine = 1-hexadecanoyl-2-(9Z-octadecenoyl)-sn-glycero-3-phospho-L-serine + ethanolamine</text>
        <dbReference type="Rhea" id="RHEA:41484"/>
        <dbReference type="ChEBI" id="CHEBI:33384"/>
        <dbReference type="ChEBI" id="CHEBI:57603"/>
        <dbReference type="ChEBI" id="CHEBI:73007"/>
        <dbReference type="ChEBI" id="CHEBI:75029"/>
    </reaction>
    <physiologicalReaction direction="left-to-right" evidence="15">
        <dbReference type="Rhea" id="RHEA:41485"/>
    </physiologicalReaction>
</comment>
<comment type="catalytic activity">
    <reaction evidence="22">
        <text>1-(1Z-octadecenyl)-2-(5Z,8Z,11Z,14Z- eicosatetraenoyl)-sn-glycero-3-phosphoethanolamine + L-serine = 1-(1Z-octadecenyl)-2-(5Z,8Z,11Z,14Z-eicosatetraenoyl)-sn-glycero-3-phospho-L-serine + ethanolamine</text>
        <dbReference type="Rhea" id="RHEA:41604"/>
        <dbReference type="ChEBI" id="CHEBI:33384"/>
        <dbReference type="ChEBI" id="CHEBI:57603"/>
        <dbReference type="ChEBI" id="CHEBI:78342"/>
        <dbReference type="ChEBI" id="CHEBI:78343"/>
    </reaction>
    <physiologicalReaction direction="left-to-right" evidence="22">
        <dbReference type="Rhea" id="RHEA:41605"/>
    </physiologicalReaction>
</comment>
<accession>A0A1V4JPV1</accession>
<dbReference type="Gene3D" id="2.60.40.150">
    <property type="entry name" value="C2 domain"/>
    <property type="match status" value="1"/>
</dbReference>
<feature type="transmembrane region" description="Helical" evidence="23">
    <location>
        <begin position="210"/>
        <end position="229"/>
    </location>
</feature>
<dbReference type="SUPFAM" id="SSF49562">
    <property type="entry name" value="C2 domain (Calcium/lipid-binding domain, CaLB)"/>
    <property type="match status" value="1"/>
</dbReference>
<dbReference type="GO" id="GO:0106245">
    <property type="term" value="F:L-serine-phosphatidylethanolamine phosphatidyltransferase activity"/>
    <property type="evidence" value="ECO:0007669"/>
    <property type="project" value="UniProtKB-UniRule"/>
</dbReference>
<comment type="caution">
    <text evidence="25">The sequence shown here is derived from an EMBL/GenBank/DDBJ whole genome shotgun (WGS) entry which is preliminary data.</text>
</comment>
<evidence type="ECO:0000256" key="2">
    <source>
        <dbReference type="ARBA" id="ARBA00004916"/>
    </source>
</evidence>
<comment type="catalytic activity">
    <reaction evidence="21">
        <text>1-octadecanoyl-2-(9Z-octadecenoyl)-sn-glycero-3-phosphoethanolamine + L-serine = 1-octadecanoyl-2-(9Z-octadecenoyl)-sn-glycero-3-phospho-L-serine + ethanolamine</text>
        <dbReference type="Rhea" id="RHEA:40795"/>
        <dbReference type="ChEBI" id="CHEBI:33384"/>
        <dbReference type="ChEBI" id="CHEBI:57603"/>
        <dbReference type="ChEBI" id="CHEBI:75038"/>
        <dbReference type="ChEBI" id="CHEBI:78260"/>
    </reaction>
    <physiologicalReaction direction="left-to-right" evidence="21">
        <dbReference type="Rhea" id="RHEA:40796"/>
    </physiologicalReaction>
</comment>
<comment type="catalytic activity">
    <reaction evidence="14">
        <text>a 1,2-diacyl-sn-glycero-3-phosphoethanolamine + L-serine = a 1,2-diacyl-sn-glycero-3-phospho-L-serine + ethanolamine</text>
        <dbReference type="Rhea" id="RHEA:27606"/>
        <dbReference type="ChEBI" id="CHEBI:33384"/>
        <dbReference type="ChEBI" id="CHEBI:57262"/>
        <dbReference type="ChEBI" id="CHEBI:57603"/>
        <dbReference type="ChEBI" id="CHEBI:64612"/>
        <dbReference type="EC" id="2.7.8.29"/>
    </reaction>
    <physiologicalReaction direction="left-to-right" evidence="14">
        <dbReference type="Rhea" id="RHEA:27607"/>
    </physiologicalReaction>
</comment>
<evidence type="ECO:0000256" key="11">
    <source>
        <dbReference type="ARBA" id="ARBA00023136"/>
    </source>
</evidence>
<dbReference type="OrthoDB" id="10265393at2759"/>
<keyword evidence="10 23" id="KW-0443">Lipid metabolism</keyword>
<feature type="transmembrane region" description="Helical" evidence="23">
    <location>
        <begin position="60"/>
        <end position="79"/>
    </location>
</feature>
<keyword evidence="5 23" id="KW-0444">Lipid biosynthesis</keyword>
<evidence type="ECO:0000256" key="18">
    <source>
        <dbReference type="ARBA" id="ARBA00035955"/>
    </source>
</evidence>
<dbReference type="Pfam" id="PF03034">
    <property type="entry name" value="PSS"/>
    <property type="match status" value="1"/>
</dbReference>
<dbReference type="InterPro" id="IPR004277">
    <property type="entry name" value="PSS"/>
</dbReference>
<name>A0A1V4JPV1_PATFA</name>
<dbReference type="PANTHER" id="PTHR15362:SF7">
    <property type="entry name" value="PHOSPHATIDYLSERINE SYNTHASE 2"/>
    <property type="match status" value="1"/>
</dbReference>
<feature type="transmembrane region" description="Helical" evidence="23">
    <location>
        <begin position="181"/>
        <end position="198"/>
    </location>
</feature>
<keyword evidence="9 23" id="KW-1133">Transmembrane helix</keyword>
<feature type="transmembrane region" description="Helical" evidence="23">
    <location>
        <begin position="378"/>
        <end position="400"/>
    </location>
</feature>
<evidence type="ECO:0000256" key="15">
    <source>
        <dbReference type="ARBA" id="ARBA00035767"/>
    </source>
</evidence>
<comment type="catalytic activity">
    <reaction evidence="18">
        <text>1-octadecanoyl-2-(5Z,8Z,11Z,14Z)-eicosatetraenoyl-sn-glycero-3-phosphoethanolamine + L-serine = 1-octadecanoyl-2-(5Z,8Z,11Z,14Z)-eicosatetraenoyl-sn-glycero-3-phosphoserine + ethanolamine</text>
        <dbReference type="Rhea" id="RHEA:41500"/>
        <dbReference type="ChEBI" id="CHEBI:33384"/>
        <dbReference type="ChEBI" id="CHEBI:57603"/>
        <dbReference type="ChEBI" id="CHEBI:78268"/>
        <dbReference type="ChEBI" id="CHEBI:78269"/>
    </reaction>
    <physiologicalReaction direction="left-to-right" evidence="18">
        <dbReference type="Rhea" id="RHEA:41501"/>
    </physiologicalReaction>
</comment>
<comment type="catalytic activity">
    <reaction evidence="16">
        <text>1-hexadecanoyl-2-(4Z,7Z,10Z,13Z,16Z,19Z-docosahexaenoyl)-sn-glycero-3-phosphoethanolamine + L-serine = 1-hexadecanoyl-2-(4Z,7Z,10Z,13Z,16Z,19Z-docosahexaenoyl)-sn-glycero-3-phosphoserine + ethanolamine</text>
        <dbReference type="Rhea" id="RHEA:41488"/>
        <dbReference type="ChEBI" id="CHEBI:33384"/>
        <dbReference type="ChEBI" id="CHEBI:57603"/>
        <dbReference type="ChEBI" id="CHEBI:78261"/>
        <dbReference type="ChEBI" id="CHEBI:78262"/>
    </reaction>
    <physiologicalReaction direction="left-to-right" evidence="16">
        <dbReference type="Rhea" id="RHEA:41489"/>
    </physiologicalReaction>
</comment>
<evidence type="ECO:0000256" key="23">
    <source>
        <dbReference type="RuleBase" id="RU368094"/>
    </source>
</evidence>
<evidence type="ECO:0000313" key="26">
    <source>
        <dbReference type="Proteomes" id="UP000190648"/>
    </source>
</evidence>
<evidence type="ECO:0000256" key="12">
    <source>
        <dbReference type="ARBA" id="ARBA00023209"/>
    </source>
</evidence>
<dbReference type="AlphaFoldDB" id="A0A1V4JPV1"/>
<dbReference type="Proteomes" id="UP000190648">
    <property type="component" value="Unassembled WGS sequence"/>
</dbReference>
<feature type="transmembrane region" description="Helical" evidence="23">
    <location>
        <begin position="91"/>
        <end position="111"/>
    </location>
</feature>
<evidence type="ECO:0000256" key="19">
    <source>
        <dbReference type="ARBA" id="ARBA00036428"/>
    </source>
</evidence>
<dbReference type="InterPro" id="IPR000008">
    <property type="entry name" value="C2_dom"/>
</dbReference>
<feature type="transmembrane region" description="Helical" evidence="23">
    <location>
        <begin position="26"/>
        <end position="48"/>
    </location>
</feature>
<sequence length="795" mass="90631">MPAEIPLAPPLRSTESEVYDDGTNTFFWRAHTLTVLFILTCALGYVTLLEETPQDTAYNTKRGIVASILVFLCFGVTQAKDGPFSRPHPAYWRFWLCVSVVYELFLIFILFQTVQDGRQFMKYIDPHLGVPLPERDYGGNCLLYDPGNGTDPFHNIWDKLDGFVPAHFFGWYLKTLMIRDWWMCMIISVMFEFLEYSLEHQLPNFSECWWDHWIMDVILCNGLGIYCGMKTLSWLSLKTYKWQGLWNIPTYKGKMKRIVFQFTPYSWVKFEWKPASSLRRWLAVCGIIFVFLLAELNTFYLKFVLWMPPEHYLVLLRLVFFVNVGGVAMREIYDFMDDPTFHKKLGQQAWLVAAITATEFLIVVKYDPYTLTLSLPFYITQCWILGIILVLTWTAWRFFLRDITLRYKEIRRQKQEHKYEKDKCLSNAAAAPPRWEIGLYAAGALALLGITALNLWKLWRSGTYPAPSPFPNYDYRYLEHKYGAACPDLKHKRGPAPGSQKVLDKTSPVRRSSLRADDTFESITELGSLELMSRDLGWAPYGPLKRSVSADSLSSVSSLGNSFGQDVSVGQVEVALEYEARAAALHVTLLQGKDLLDKEDARFESCFMRLSLLPAEHIVGIARDTNKAVDTVGEILLSLSYLPTAERLTDTNKAVDTVGEILLSLSYLPTAERLTVVVVKAKNLVWSGGKVTADPFVKVYLLQDGRKISKKKTAVKRDDTNPVFNEAMIFSVPAIVLQDLSLRVTVAESGEDGRADNTGHVLIGPAASGMGTTHWNQMLATLRRPVSMWHPLRRN</sequence>
<evidence type="ECO:0000256" key="8">
    <source>
        <dbReference type="ARBA" id="ARBA00022824"/>
    </source>
</evidence>
<evidence type="ECO:0000256" key="22">
    <source>
        <dbReference type="ARBA" id="ARBA00036733"/>
    </source>
</evidence>
<evidence type="ECO:0000256" key="3">
    <source>
        <dbReference type="ARBA" id="ARBA00005189"/>
    </source>
</evidence>
<dbReference type="InterPro" id="IPR035892">
    <property type="entry name" value="C2_domain_sf"/>
</dbReference>
<feature type="transmembrane region" description="Helical" evidence="23">
    <location>
        <begin position="437"/>
        <end position="459"/>
    </location>
</feature>
<evidence type="ECO:0000256" key="21">
    <source>
        <dbReference type="ARBA" id="ARBA00036644"/>
    </source>
</evidence>
<dbReference type="FunFam" id="2.60.40.150:FF:000080">
    <property type="entry name" value="Putative synaptotagmin-12"/>
    <property type="match status" value="1"/>
</dbReference>
<evidence type="ECO:0000256" key="17">
    <source>
        <dbReference type="ARBA" id="ARBA00035875"/>
    </source>
</evidence>
<dbReference type="STRING" id="372326.A0A1V4JPV1"/>
<evidence type="ECO:0000259" key="24">
    <source>
        <dbReference type="PROSITE" id="PS50004"/>
    </source>
</evidence>
<feature type="transmembrane region" description="Helical" evidence="23">
    <location>
        <begin position="349"/>
        <end position="366"/>
    </location>
</feature>
<dbReference type="Pfam" id="PF00168">
    <property type="entry name" value="C2"/>
    <property type="match status" value="1"/>
</dbReference>
<feature type="transmembrane region" description="Helical" evidence="23">
    <location>
        <begin position="312"/>
        <end position="329"/>
    </location>
</feature>
<comment type="catalytic activity">
    <reaction evidence="19">
        <text>1-octadecanoyl-2-(4Z,7Z,10Z,13Z,16Z,19Z-docosahexaenoyl)-sn-glycero-3-phosphoethanolamine + L-serine = 1-octadecanoyl-2-(4Z,7Z,10Z,13Z,16Z,19Z-docosahexaenoyl)-sn-glycero-3-phosphoserine + ethanolamine</text>
        <dbReference type="Rhea" id="RHEA:41492"/>
        <dbReference type="ChEBI" id="CHEBI:33384"/>
        <dbReference type="ChEBI" id="CHEBI:57603"/>
        <dbReference type="ChEBI" id="CHEBI:78265"/>
        <dbReference type="ChEBI" id="CHEBI:78266"/>
    </reaction>
    <physiologicalReaction direction="left-to-right" evidence="19">
        <dbReference type="Rhea" id="RHEA:41493"/>
    </physiologicalReaction>
</comment>
<dbReference type="SMART" id="SM00239">
    <property type="entry name" value="C2"/>
    <property type="match status" value="1"/>
</dbReference>
<dbReference type="CDD" id="cd08406">
    <property type="entry name" value="C2B_Synaptotagmin-12"/>
    <property type="match status" value="1"/>
</dbReference>
<dbReference type="InterPro" id="IPR030537">
    <property type="entry name" value="Syt12_C2B"/>
</dbReference>
<keyword evidence="12 23" id="KW-0594">Phospholipid biosynthesis</keyword>
<dbReference type="EC" id="2.7.8.29" evidence="23"/>
<comment type="catalytic activity">
    <reaction evidence="20">
        <text>1-(1Z-octadecenyl)-2-(4Z,7Z,10Z,13Z,16Z,19Z-docosahexaenoyl)-sn-glycero-3-phosphoethanolamine + L-serine = 1-(1Z-octadecenyl)-2-(4Z,7Z,10Z,13Z,16Z,19Z-docosahexaenoyl)-sn-glycero-3-phospho-L-serine + ethanolamine</text>
        <dbReference type="Rhea" id="RHEA:41496"/>
        <dbReference type="ChEBI" id="CHEBI:33384"/>
        <dbReference type="ChEBI" id="CHEBI:57603"/>
        <dbReference type="ChEBI" id="CHEBI:78263"/>
        <dbReference type="ChEBI" id="CHEBI:78264"/>
    </reaction>
    <physiologicalReaction direction="left-to-right" evidence="20">
        <dbReference type="Rhea" id="RHEA:41497"/>
    </physiologicalReaction>
</comment>
<keyword evidence="13 23" id="KW-1208">Phospholipid metabolism</keyword>
<comment type="function">
    <text evidence="23">Catalyzes a base-exchange reaction in which the polar head group of phosphatidylethanolamine (PE) is replaced by L-serine.</text>
</comment>
<comment type="similarity">
    <text evidence="4 23">Belongs to the phosphatidyl serine synthase family.</text>
</comment>
<evidence type="ECO:0000256" key="10">
    <source>
        <dbReference type="ARBA" id="ARBA00023098"/>
    </source>
</evidence>
<dbReference type="PROSITE" id="PS50004">
    <property type="entry name" value="C2"/>
    <property type="match status" value="1"/>
</dbReference>
<evidence type="ECO:0000256" key="4">
    <source>
        <dbReference type="ARBA" id="ARBA00008671"/>
    </source>
</evidence>
<dbReference type="GO" id="GO:0006659">
    <property type="term" value="P:phosphatidylserine biosynthetic process"/>
    <property type="evidence" value="ECO:0007669"/>
    <property type="project" value="UniProtKB-UniRule"/>
</dbReference>
<proteinExistence type="inferred from homology"/>
<keyword evidence="26" id="KW-1185">Reference proteome</keyword>
<feature type="transmembrane region" description="Helical" evidence="23">
    <location>
        <begin position="281"/>
        <end position="300"/>
    </location>
</feature>
<keyword evidence="7 23" id="KW-0812">Transmembrane</keyword>
<keyword evidence="8 23" id="KW-0256">Endoplasmic reticulum</keyword>
<keyword evidence="11 23" id="KW-0472">Membrane</keyword>
<evidence type="ECO:0000313" key="25">
    <source>
        <dbReference type="EMBL" id="OPJ74218.1"/>
    </source>
</evidence>
<comment type="pathway">
    <text evidence="2 23">Phospholipid metabolism; phosphatidylserine biosynthesis.</text>
</comment>
<evidence type="ECO:0000256" key="6">
    <source>
        <dbReference type="ARBA" id="ARBA00022679"/>
    </source>
</evidence>
<dbReference type="GO" id="GO:0005789">
    <property type="term" value="C:endoplasmic reticulum membrane"/>
    <property type="evidence" value="ECO:0007669"/>
    <property type="project" value="UniProtKB-SubCell"/>
</dbReference>
<evidence type="ECO:0000256" key="9">
    <source>
        <dbReference type="ARBA" id="ARBA00022989"/>
    </source>
</evidence>
<evidence type="ECO:0000256" key="13">
    <source>
        <dbReference type="ARBA" id="ARBA00023264"/>
    </source>
</evidence>
<feature type="domain" description="C2" evidence="24">
    <location>
        <begin position="657"/>
        <end position="790"/>
    </location>
</feature>
<gene>
    <name evidence="25" type="primary">PTDSS2</name>
    <name evidence="25" type="ORF">AV530_013571</name>
</gene>
<dbReference type="PANTHER" id="PTHR15362">
    <property type="entry name" value="PHOSPHATIDYLINOSITOL SYNTHASE"/>
    <property type="match status" value="1"/>
</dbReference>
<keyword evidence="6 23" id="KW-0808">Transferase</keyword>
<dbReference type="UniPathway" id="UPA00948"/>
<dbReference type="EMBL" id="LSYS01006880">
    <property type="protein sequence ID" value="OPJ74218.1"/>
    <property type="molecule type" value="Genomic_DNA"/>
</dbReference>
<reference evidence="25 26" key="1">
    <citation type="submission" date="2016-02" db="EMBL/GenBank/DDBJ databases">
        <title>Band-tailed pigeon sequencing and assembly.</title>
        <authorList>
            <person name="Soares A.E."/>
            <person name="Novak B.J."/>
            <person name="Rice E.S."/>
            <person name="O'Connell B."/>
            <person name="Chang D."/>
            <person name="Weber S."/>
            <person name="Shapiro B."/>
        </authorList>
    </citation>
    <scope>NUCLEOTIDE SEQUENCE [LARGE SCALE GENOMIC DNA]</scope>
    <source>
        <strain evidence="25">BTP2013</strain>
        <tissue evidence="25">Blood</tissue>
    </source>
</reference>
<protein>
    <recommendedName>
        <fullName evidence="23">Phosphatidylserine synthase</fullName>
        <ecNumber evidence="23">2.7.8.29</ecNumber>
    </recommendedName>
    <alternativeName>
        <fullName evidence="23">Serine-exchange enzyme</fullName>
    </alternativeName>
</protein>
<evidence type="ECO:0000256" key="20">
    <source>
        <dbReference type="ARBA" id="ARBA00036623"/>
    </source>
</evidence>
<evidence type="ECO:0000256" key="16">
    <source>
        <dbReference type="ARBA" id="ARBA00035833"/>
    </source>
</evidence>
<comment type="pathway">
    <text evidence="3">Lipid metabolism.</text>
</comment>
<evidence type="ECO:0000256" key="1">
    <source>
        <dbReference type="ARBA" id="ARBA00004477"/>
    </source>
</evidence>
<evidence type="ECO:0000256" key="5">
    <source>
        <dbReference type="ARBA" id="ARBA00022516"/>
    </source>
</evidence>
<comment type="subcellular location">
    <subcellularLocation>
        <location evidence="1 23">Endoplasmic reticulum membrane</location>
        <topology evidence="1 23">Multi-pass membrane protein</topology>
    </subcellularLocation>
</comment>